<comment type="caution">
    <text evidence="2">The sequence shown here is derived from an EMBL/GenBank/DDBJ whole genome shotgun (WGS) entry which is preliminary data.</text>
</comment>
<dbReference type="AlphaFoldDB" id="A0AAV6KUT9"/>
<sequence>MFSQVEDLSVLPVKVSKGLSNAAWCYGRGHIFCNANVADGTCCDCHKLFLFYTTNVYANGCSLSSRVDTKVHAFPSYAPHCGGERPQPHSGLPQRPTFPMNELAGRLERVAGIMPSRLLLDTLKFINCTPVRIGRFPVNSLFSKKSPVSCFRLLIAKGIEPVKLFLERSNRFKWANSVIAKGIEPVKLFLERSNRFKWANSVGEIGGNLAGEKVRPETEDSEVGQFSDCVGQDGTQEPDAGKPEGDYEGASGVALDTGPGAGGGRGVPSDAIGGLGGEEREESLFVMSGLRVYSMSQYQQHQSQTQIRDDEFVSEIHCHLSMFLFFYGPKQEMQQLAFGLISR</sequence>
<organism evidence="2 3">
    <name type="scientific">Rhododendron griersonianum</name>
    <dbReference type="NCBI Taxonomy" id="479676"/>
    <lineage>
        <taxon>Eukaryota</taxon>
        <taxon>Viridiplantae</taxon>
        <taxon>Streptophyta</taxon>
        <taxon>Embryophyta</taxon>
        <taxon>Tracheophyta</taxon>
        <taxon>Spermatophyta</taxon>
        <taxon>Magnoliopsida</taxon>
        <taxon>eudicotyledons</taxon>
        <taxon>Gunneridae</taxon>
        <taxon>Pentapetalae</taxon>
        <taxon>asterids</taxon>
        <taxon>Ericales</taxon>
        <taxon>Ericaceae</taxon>
        <taxon>Ericoideae</taxon>
        <taxon>Rhodoreae</taxon>
        <taxon>Rhododendron</taxon>
    </lineage>
</organism>
<accession>A0AAV6KUT9</accession>
<dbReference type="Proteomes" id="UP000823749">
    <property type="component" value="Chromosome 3"/>
</dbReference>
<evidence type="ECO:0000313" key="2">
    <source>
        <dbReference type="EMBL" id="KAG5556201.1"/>
    </source>
</evidence>
<evidence type="ECO:0000313" key="3">
    <source>
        <dbReference type="Proteomes" id="UP000823749"/>
    </source>
</evidence>
<feature type="region of interest" description="Disordered" evidence="1">
    <location>
        <begin position="213"/>
        <end position="252"/>
    </location>
</feature>
<dbReference type="EMBL" id="JACTNZ010000003">
    <property type="protein sequence ID" value="KAG5556201.1"/>
    <property type="molecule type" value="Genomic_DNA"/>
</dbReference>
<reference evidence="2" key="1">
    <citation type="submission" date="2020-08" db="EMBL/GenBank/DDBJ databases">
        <title>Plant Genome Project.</title>
        <authorList>
            <person name="Zhang R.-G."/>
        </authorList>
    </citation>
    <scope>NUCLEOTIDE SEQUENCE</scope>
    <source>
        <strain evidence="2">WSP0</strain>
        <tissue evidence="2">Leaf</tissue>
    </source>
</reference>
<name>A0AAV6KUT9_9ERIC</name>
<gene>
    <name evidence="2" type="ORF">RHGRI_006725</name>
</gene>
<protein>
    <submittedName>
        <fullName evidence="2">Uncharacterized protein</fullName>
    </submittedName>
</protein>
<keyword evidence="3" id="KW-1185">Reference proteome</keyword>
<evidence type="ECO:0000256" key="1">
    <source>
        <dbReference type="SAM" id="MobiDB-lite"/>
    </source>
</evidence>
<proteinExistence type="predicted"/>